<reference evidence="4 5" key="1">
    <citation type="submission" date="2017-05" db="EMBL/GenBank/DDBJ databases">
        <title>Isolation of Rhodococcus sp. S2-17 biodegrading of BP-3.</title>
        <authorList>
            <person name="Lee Y."/>
            <person name="Kim K.H."/>
            <person name="Chun B.H."/>
            <person name="Jung H.S."/>
            <person name="Jeon C.O."/>
        </authorList>
    </citation>
    <scope>NUCLEOTIDE SEQUENCE [LARGE SCALE GENOMIC DNA]</scope>
    <source>
        <strain evidence="4 5">S2-17</strain>
        <plasmid evidence="5">prb29</plasmid>
    </source>
</reference>
<name>A0A2S2C7D4_9NOCA</name>
<dbReference type="InterPro" id="IPR012347">
    <property type="entry name" value="Ferritin-like"/>
</dbReference>
<dbReference type="PANTHER" id="PTHR36933:SF1">
    <property type="entry name" value="SLL0788 PROTEIN"/>
    <property type="match status" value="1"/>
</dbReference>
<keyword evidence="2" id="KW-0732">Signal</keyword>
<evidence type="ECO:0000259" key="3">
    <source>
        <dbReference type="Pfam" id="PF03713"/>
    </source>
</evidence>
<evidence type="ECO:0000313" key="4">
    <source>
        <dbReference type="EMBL" id="AWK76786.1"/>
    </source>
</evidence>
<evidence type="ECO:0000256" key="1">
    <source>
        <dbReference type="SAM" id="MobiDB-lite"/>
    </source>
</evidence>
<dbReference type="InterPro" id="IPR005183">
    <property type="entry name" value="DUF305_CopM-like"/>
</dbReference>
<dbReference type="EMBL" id="CP021356">
    <property type="protein sequence ID" value="AWK76786.1"/>
    <property type="molecule type" value="Genomic_DNA"/>
</dbReference>
<organism evidence="4 5">
    <name type="scientific">Rhodococcus oxybenzonivorans</name>
    <dbReference type="NCBI Taxonomy" id="1990687"/>
    <lineage>
        <taxon>Bacteria</taxon>
        <taxon>Bacillati</taxon>
        <taxon>Actinomycetota</taxon>
        <taxon>Actinomycetes</taxon>
        <taxon>Mycobacteriales</taxon>
        <taxon>Nocardiaceae</taxon>
        <taxon>Rhodococcus</taxon>
    </lineage>
</organism>
<protein>
    <submittedName>
        <fullName evidence="4">DUF305 domain-containing protein</fullName>
    </submittedName>
</protein>
<dbReference type="Gene3D" id="1.20.1260.10">
    <property type="match status" value="1"/>
</dbReference>
<dbReference type="PROSITE" id="PS51257">
    <property type="entry name" value="PROKAR_LIPOPROTEIN"/>
    <property type="match status" value="1"/>
</dbReference>
<accession>A0A2S2C7D4</accession>
<evidence type="ECO:0000313" key="5">
    <source>
        <dbReference type="Proteomes" id="UP000245711"/>
    </source>
</evidence>
<dbReference type="OrthoDB" id="26872at2"/>
<feature type="signal peptide" evidence="2">
    <location>
        <begin position="1"/>
        <end position="29"/>
    </location>
</feature>
<keyword evidence="4" id="KW-0614">Plasmid</keyword>
<sequence>MKKSLAISAASAAVLLALTACGSSDTDQATDTTAASATMTSASAEAGTGEHNDADVAFAQGMIPHHTQAIEMSDTLLAKEGIDPRVTALAEQIKSAQTPEIEQLNAWLAEWGQSASSTPMSSGMDMPGMSTPMSTGMSMPDMEGMMSPEDMQALANAQGVDAARLFLTQMIEHHRGAIAMAQTEVDTGQYPAAVQMAQNIIDTQQKEITTMEELLSSL</sequence>
<feature type="compositionally biased region" description="Low complexity" evidence="1">
    <location>
        <begin position="24"/>
        <end position="47"/>
    </location>
</feature>
<feature type="region of interest" description="Disordered" evidence="1">
    <location>
        <begin position="24"/>
        <end position="49"/>
    </location>
</feature>
<dbReference type="Pfam" id="PF03713">
    <property type="entry name" value="DUF305"/>
    <property type="match status" value="1"/>
</dbReference>
<dbReference type="AlphaFoldDB" id="A0A2S2C7D4"/>
<dbReference type="KEGG" id="roz:CBI38_35815"/>
<dbReference type="RefSeq" id="WP_109336201.1">
    <property type="nucleotide sequence ID" value="NZ_CP021356.1"/>
</dbReference>
<gene>
    <name evidence="4" type="ORF">CBI38_35815</name>
</gene>
<evidence type="ECO:0000256" key="2">
    <source>
        <dbReference type="SAM" id="SignalP"/>
    </source>
</evidence>
<keyword evidence="5" id="KW-1185">Reference proteome</keyword>
<feature type="domain" description="DUF305" evidence="3">
    <location>
        <begin position="55"/>
        <end position="215"/>
    </location>
</feature>
<feature type="chain" id="PRO_5015677692" evidence="2">
    <location>
        <begin position="30"/>
        <end position="218"/>
    </location>
</feature>
<dbReference type="PANTHER" id="PTHR36933">
    <property type="entry name" value="SLL0788 PROTEIN"/>
    <property type="match status" value="1"/>
</dbReference>
<geneLocation type="plasmid" evidence="5">
    <name>prb29</name>
</geneLocation>
<dbReference type="Proteomes" id="UP000245711">
    <property type="component" value="Plasmid pRB29"/>
</dbReference>
<proteinExistence type="predicted"/>